<sequence>MIQQSHFLPYRDGQLHLRQVSPSEANQDLPPVLMLHGAMSNGKVFYSKSGKGLAGFLAKAGFNVYVLDTAGRGLSTPRLSRGFELGQGEVIREQLPLVQSFILAKHPGKQVHWCSHSWGGVLMTSCLIRFADVRESVASLLTFGTKRAIKSRSLKKWLMVDLVWNRVAPALARREGYLAADKWRMGMDNESRASLQQSIHWVSGEWLDADDNFDYGAAAKEIHWPPSWFIAGKNDTVLGNPADIQRTIAECGISEAKYTLLSRANGYRHDYDHAGMLTHMDAESDHFPEVLDWYLSQSIEAIKG</sequence>
<accession>A0ABT0N5F5</accession>
<keyword evidence="4" id="KW-0378">Hydrolase</keyword>
<feature type="domain" description="AB hydrolase-1" evidence="3">
    <location>
        <begin position="30"/>
        <end position="151"/>
    </location>
</feature>
<dbReference type="InterPro" id="IPR000073">
    <property type="entry name" value="AB_hydrolase_1"/>
</dbReference>
<proteinExistence type="predicted"/>
<evidence type="ECO:0000259" key="3">
    <source>
        <dbReference type="Pfam" id="PF00561"/>
    </source>
</evidence>
<evidence type="ECO:0000313" key="5">
    <source>
        <dbReference type="Proteomes" id="UP001202831"/>
    </source>
</evidence>
<dbReference type="SUPFAM" id="SSF53474">
    <property type="entry name" value="alpha/beta-Hydrolases"/>
    <property type="match status" value="1"/>
</dbReference>
<dbReference type="Pfam" id="PF00561">
    <property type="entry name" value="Abhydrolase_1"/>
    <property type="match status" value="1"/>
</dbReference>
<keyword evidence="1" id="KW-0442">Lipid degradation</keyword>
<evidence type="ECO:0000313" key="4">
    <source>
        <dbReference type="EMBL" id="MCL2913689.1"/>
    </source>
</evidence>
<name>A0ABT0N5F5_9GAMM</name>
<comment type="caution">
    <text evidence="4">The sequence shown here is derived from an EMBL/GenBank/DDBJ whole genome shotgun (WGS) entry which is preliminary data.</text>
</comment>
<organism evidence="4 5">
    <name type="scientific">Shewanella corallii</name>
    <dbReference type="NCBI Taxonomy" id="560080"/>
    <lineage>
        <taxon>Bacteria</taxon>
        <taxon>Pseudomonadati</taxon>
        <taxon>Pseudomonadota</taxon>
        <taxon>Gammaproteobacteria</taxon>
        <taxon>Alteromonadales</taxon>
        <taxon>Shewanellaceae</taxon>
        <taxon>Shewanella</taxon>
    </lineage>
</organism>
<dbReference type="Proteomes" id="UP001202831">
    <property type="component" value="Unassembled WGS sequence"/>
</dbReference>
<dbReference type="RefSeq" id="WP_249248417.1">
    <property type="nucleotide sequence ID" value="NZ_JAKIKT010000002.1"/>
</dbReference>
<reference evidence="4 5" key="1">
    <citation type="submission" date="2022-01" db="EMBL/GenBank/DDBJ databases">
        <title>Whole genome-based taxonomy of the Shewanellaceae.</title>
        <authorList>
            <person name="Martin-Rodriguez A.J."/>
        </authorList>
    </citation>
    <scope>NUCLEOTIDE SEQUENCE [LARGE SCALE GENOMIC DNA]</scope>
    <source>
        <strain evidence="4 5">DSM 21332</strain>
    </source>
</reference>
<keyword evidence="2" id="KW-0443">Lipid metabolism</keyword>
<dbReference type="EMBL" id="JAKIKT010000002">
    <property type="protein sequence ID" value="MCL2913689.1"/>
    <property type="molecule type" value="Genomic_DNA"/>
</dbReference>
<dbReference type="Gene3D" id="3.40.50.1820">
    <property type="entry name" value="alpha/beta hydrolase"/>
    <property type="match status" value="1"/>
</dbReference>
<evidence type="ECO:0000256" key="2">
    <source>
        <dbReference type="ARBA" id="ARBA00023098"/>
    </source>
</evidence>
<dbReference type="GO" id="GO:0016787">
    <property type="term" value="F:hydrolase activity"/>
    <property type="evidence" value="ECO:0007669"/>
    <property type="project" value="UniProtKB-KW"/>
</dbReference>
<protein>
    <submittedName>
        <fullName evidence="4">Alpha/beta fold hydrolase</fullName>
    </submittedName>
</protein>
<dbReference type="InterPro" id="IPR029058">
    <property type="entry name" value="AB_hydrolase_fold"/>
</dbReference>
<evidence type="ECO:0000256" key="1">
    <source>
        <dbReference type="ARBA" id="ARBA00022963"/>
    </source>
</evidence>
<keyword evidence="5" id="KW-1185">Reference proteome</keyword>
<dbReference type="PANTHER" id="PTHR11005">
    <property type="entry name" value="LYSOSOMAL ACID LIPASE-RELATED"/>
    <property type="match status" value="1"/>
</dbReference>
<gene>
    <name evidence="4" type="ORF">L2725_07775</name>
</gene>